<evidence type="ECO:0000256" key="12">
    <source>
        <dbReference type="ARBA" id="ARBA00050799"/>
    </source>
</evidence>
<evidence type="ECO:0000256" key="13">
    <source>
        <dbReference type="PROSITE-ProRule" id="PRU00282"/>
    </source>
</evidence>
<evidence type="ECO:0000256" key="6">
    <source>
        <dbReference type="ARBA" id="ARBA00022989"/>
    </source>
</evidence>
<evidence type="ECO:0000313" key="15">
    <source>
        <dbReference type="EMBL" id="CAB3382389.1"/>
    </source>
</evidence>
<keyword evidence="8 13" id="KW-0472">Membrane</keyword>
<dbReference type="AlphaFoldDB" id="A0A8S1DFI9"/>
<evidence type="ECO:0000313" key="16">
    <source>
        <dbReference type="Proteomes" id="UP000494165"/>
    </source>
</evidence>
<comment type="caution">
    <text evidence="15">The sequence shown here is derived from an EMBL/GenBank/DDBJ whole genome shotgun (WGS) entry which is preliminary data.</text>
</comment>
<dbReference type="InterPro" id="IPR050391">
    <property type="entry name" value="Mito_Metabolite_Transporter"/>
</dbReference>
<dbReference type="SUPFAM" id="SSF103506">
    <property type="entry name" value="Mitochondrial carrier"/>
    <property type="match status" value="1"/>
</dbReference>
<proteinExistence type="inferred from homology"/>
<evidence type="ECO:0000256" key="9">
    <source>
        <dbReference type="ARBA" id="ARBA00037549"/>
    </source>
</evidence>
<feature type="repeat" description="Solcar" evidence="13">
    <location>
        <begin position="209"/>
        <end position="304"/>
    </location>
</feature>
<keyword evidence="4 13" id="KW-0812">Transmembrane</keyword>
<dbReference type="GO" id="GO:0031966">
    <property type="term" value="C:mitochondrial membrane"/>
    <property type="evidence" value="ECO:0007669"/>
    <property type="project" value="UniProtKB-SubCell"/>
</dbReference>
<evidence type="ECO:0000256" key="2">
    <source>
        <dbReference type="ARBA" id="ARBA00006375"/>
    </source>
</evidence>
<dbReference type="GO" id="GO:0090422">
    <property type="term" value="F:thiamine pyrophosphate transmembrane transporter activity"/>
    <property type="evidence" value="ECO:0007669"/>
    <property type="project" value="UniProtKB-ARBA"/>
</dbReference>
<dbReference type="PRINTS" id="PR00926">
    <property type="entry name" value="MITOCARRIER"/>
</dbReference>
<dbReference type="OrthoDB" id="18574at2759"/>
<dbReference type="InterPro" id="IPR018108">
    <property type="entry name" value="MCP_transmembrane"/>
</dbReference>
<feature type="repeat" description="Solcar" evidence="13">
    <location>
        <begin position="115"/>
        <end position="201"/>
    </location>
</feature>
<comment type="catalytic activity">
    <reaction evidence="12">
        <text>thiamine phosphate(out) + thiamine diphosphate(in) = thiamine phosphate(in) + thiamine diphosphate(out)</text>
        <dbReference type="Rhea" id="RHEA:73383"/>
        <dbReference type="ChEBI" id="CHEBI:37575"/>
        <dbReference type="ChEBI" id="CHEBI:58937"/>
    </reaction>
</comment>
<dbReference type="PROSITE" id="PS50920">
    <property type="entry name" value="SOLCAR"/>
    <property type="match status" value="3"/>
</dbReference>
<name>A0A8S1DFI9_9INSE</name>
<evidence type="ECO:0000256" key="5">
    <source>
        <dbReference type="ARBA" id="ARBA00022737"/>
    </source>
</evidence>
<evidence type="ECO:0000256" key="1">
    <source>
        <dbReference type="ARBA" id="ARBA00004225"/>
    </source>
</evidence>
<keyword evidence="3 14" id="KW-0813">Transport</keyword>
<comment type="function">
    <text evidence="9">Mitochondrial transporter mediating uptake of thiamine diphosphate into mitochondria. It is not clear if the antiporter activity is affected by the membrane potential or by the proton electrochemical gradient.</text>
</comment>
<accession>A0A8S1DFI9</accession>
<evidence type="ECO:0000256" key="11">
    <source>
        <dbReference type="ARBA" id="ARBA00041879"/>
    </source>
</evidence>
<evidence type="ECO:0000256" key="7">
    <source>
        <dbReference type="ARBA" id="ARBA00023128"/>
    </source>
</evidence>
<dbReference type="InterPro" id="IPR002067">
    <property type="entry name" value="MCP"/>
</dbReference>
<dbReference type="PANTHER" id="PTHR45618">
    <property type="entry name" value="MITOCHONDRIAL DICARBOXYLATE CARRIER-RELATED"/>
    <property type="match status" value="1"/>
</dbReference>
<dbReference type="Gene3D" id="1.50.40.10">
    <property type="entry name" value="Mitochondrial carrier domain"/>
    <property type="match status" value="1"/>
</dbReference>
<evidence type="ECO:0000256" key="14">
    <source>
        <dbReference type="RuleBase" id="RU000488"/>
    </source>
</evidence>
<feature type="repeat" description="Solcar" evidence="13">
    <location>
        <begin position="12"/>
        <end position="106"/>
    </location>
</feature>
<sequence length="312" mass="34017">MVGYSPNSEYHLTGSQLGIAGATSGAVSRALTQPLDVLKIRFQLQVEPTAGRETAKSKYRGVLQATRLVVKEEGVNALWKGHIPAQGLSLLYGASQFYTYELLTHYACDLKFNPAAFWVHFTCGALSGCSACFITNPLDVVRTRLIAQGEPKIYSGMTSAFTAIARKEGLLAFYKGLTPSLILIAPQIGAVFACYEFFHDAWCSTLPNATGWAPLICGAMAGVCSKTLVYPLDLAKKRLQVTGFEHARKSFGEVVVYRGLGHVLWRTATKEGLHGLFKGVWPSVLKAAFTTGLQLAVYEQTCHMLVLMAHHH</sequence>
<dbReference type="FunFam" id="1.50.40.10:FF:000011">
    <property type="entry name" value="Mitochondrial thiamine pyrophosphate carrier 1"/>
    <property type="match status" value="1"/>
</dbReference>
<protein>
    <recommendedName>
        <fullName evidence="10">Mitochondrial thiamine pyrophosphate carrier</fullName>
    </recommendedName>
    <alternativeName>
        <fullName evidence="11">Solute carrier family 25 member 19</fullName>
    </alternativeName>
</protein>
<keyword evidence="6" id="KW-1133">Transmembrane helix</keyword>
<dbReference type="EMBL" id="CADEPI010000268">
    <property type="protein sequence ID" value="CAB3382389.1"/>
    <property type="molecule type" value="Genomic_DNA"/>
</dbReference>
<dbReference type="Pfam" id="PF00153">
    <property type="entry name" value="Mito_carr"/>
    <property type="match status" value="3"/>
</dbReference>
<evidence type="ECO:0000256" key="10">
    <source>
        <dbReference type="ARBA" id="ARBA00040836"/>
    </source>
</evidence>
<evidence type="ECO:0000256" key="3">
    <source>
        <dbReference type="ARBA" id="ARBA00022448"/>
    </source>
</evidence>
<dbReference type="InterPro" id="IPR023395">
    <property type="entry name" value="MCP_dom_sf"/>
</dbReference>
<dbReference type="Proteomes" id="UP000494165">
    <property type="component" value="Unassembled WGS sequence"/>
</dbReference>
<comment type="similarity">
    <text evidence="2 14">Belongs to the mitochondrial carrier (TC 2.A.29) family.</text>
</comment>
<evidence type="ECO:0000256" key="4">
    <source>
        <dbReference type="ARBA" id="ARBA00022692"/>
    </source>
</evidence>
<gene>
    <name evidence="15" type="ORF">CLODIP_2_CD15657</name>
</gene>
<comment type="subcellular location">
    <subcellularLocation>
        <location evidence="1">Mitochondrion membrane</location>
        <topology evidence="1">Multi-pass membrane protein</topology>
    </subcellularLocation>
</comment>
<keyword evidence="16" id="KW-1185">Reference proteome</keyword>
<organism evidence="15 16">
    <name type="scientific">Cloeon dipterum</name>
    <dbReference type="NCBI Taxonomy" id="197152"/>
    <lineage>
        <taxon>Eukaryota</taxon>
        <taxon>Metazoa</taxon>
        <taxon>Ecdysozoa</taxon>
        <taxon>Arthropoda</taxon>
        <taxon>Hexapoda</taxon>
        <taxon>Insecta</taxon>
        <taxon>Pterygota</taxon>
        <taxon>Palaeoptera</taxon>
        <taxon>Ephemeroptera</taxon>
        <taxon>Pisciforma</taxon>
        <taxon>Baetidae</taxon>
        <taxon>Cloeon</taxon>
    </lineage>
</organism>
<reference evidence="15 16" key="1">
    <citation type="submission" date="2020-04" db="EMBL/GenBank/DDBJ databases">
        <authorList>
            <person name="Alioto T."/>
            <person name="Alioto T."/>
            <person name="Gomez Garrido J."/>
        </authorList>
    </citation>
    <scope>NUCLEOTIDE SEQUENCE [LARGE SCALE GENOMIC DNA]</scope>
</reference>
<keyword evidence="7" id="KW-0496">Mitochondrion</keyword>
<evidence type="ECO:0000256" key="8">
    <source>
        <dbReference type="ARBA" id="ARBA00023136"/>
    </source>
</evidence>
<keyword evidence="5" id="KW-0677">Repeat</keyword>